<dbReference type="PANTHER" id="PTHR34478">
    <property type="entry name" value="PROTEIN LEMA"/>
    <property type="match status" value="1"/>
</dbReference>
<keyword evidence="8" id="KW-1185">Reference proteome</keyword>
<dbReference type="SUPFAM" id="SSF140478">
    <property type="entry name" value="LemA-like"/>
    <property type="match status" value="1"/>
</dbReference>
<comment type="caution">
    <text evidence="7">The sequence shown here is derived from an EMBL/GenBank/DDBJ whole genome shotgun (WGS) entry which is preliminary data.</text>
</comment>
<evidence type="ECO:0000256" key="4">
    <source>
        <dbReference type="ARBA" id="ARBA00022989"/>
    </source>
</evidence>
<keyword evidence="4 6" id="KW-1133">Transmembrane helix</keyword>
<feature type="transmembrane region" description="Helical" evidence="6">
    <location>
        <begin position="7"/>
        <end position="26"/>
    </location>
</feature>
<comment type="subcellular location">
    <subcellularLocation>
        <location evidence="1">Membrane</location>
        <topology evidence="1">Single-pass membrane protein</topology>
    </subcellularLocation>
</comment>
<keyword evidence="3 6" id="KW-0812">Transmembrane</keyword>
<evidence type="ECO:0000256" key="2">
    <source>
        <dbReference type="ARBA" id="ARBA00008854"/>
    </source>
</evidence>
<name>A0AAE3DYV0_9FIRM</name>
<dbReference type="PANTHER" id="PTHR34478:SF2">
    <property type="entry name" value="MEMBRANE PROTEIN"/>
    <property type="match status" value="1"/>
</dbReference>
<sequence length="188" mass="20409">MKKKGVIIGVIIAVIVIIAVSIIGSYNGLISLEESTNTAYSDIQVQLQRRMDLVPNLVNTVKGYAAHETEVFTAVSDARAKLAGAGTVEEASEANEELSSALSRLIAISESYPELKSNENFLSLQDELAGTENRIGVARKDYNDAVQKYNVKIRSFPTNIFANMLGFEKKQQFEADSAAQSAPSVSFD</sequence>
<keyword evidence="5 6" id="KW-0472">Membrane</keyword>
<dbReference type="RefSeq" id="WP_147513565.1">
    <property type="nucleotide sequence ID" value="NZ_JAJEQM010000008.1"/>
</dbReference>
<dbReference type="GO" id="GO:0016020">
    <property type="term" value="C:membrane"/>
    <property type="evidence" value="ECO:0007669"/>
    <property type="project" value="UniProtKB-SubCell"/>
</dbReference>
<evidence type="ECO:0000256" key="1">
    <source>
        <dbReference type="ARBA" id="ARBA00004167"/>
    </source>
</evidence>
<protein>
    <submittedName>
        <fullName evidence="7">LemA family protein</fullName>
    </submittedName>
</protein>
<evidence type="ECO:0000313" key="8">
    <source>
        <dbReference type="Proteomes" id="UP001198242"/>
    </source>
</evidence>
<dbReference type="InterPro" id="IPR007156">
    <property type="entry name" value="MamQ_LemA"/>
</dbReference>
<dbReference type="InterPro" id="IPR023353">
    <property type="entry name" value="LemA-like_dom_sf"/>
</dbReference>
<evidence type="ECO:0000256" key="5">
    <source>
        <dbReference type="ARBA" id="ARBA00023136"/>
    </source>
</evidence>
<reference evidence="7 8" key="1">
    <citation type="submission" date="2021-10" db="EMBL/GenBank/DDBJ databases">
        <title>Anaerobic single-cell dispensing facilitates the cultivation of human gut bacteria.</title>
        <authorList>
            <person name="Afrizal A."/>
        </authorList>
    </citation>
    <scope>NUCLEOTIDE SEQUENCE [LARGE SCALE GENOMIC DNA]</scope>
    <source>
        <strain evidence="7 8">CLA-AA-H232</strain>
    </source>
</reference>
<evidence type="ECO:0000313" key="7">
    <source>
        <dbReference type="EMBL" id="MCC2210629.1"/>
    </source>
</evidence>
<gene>
    <name evidence="7" type="ORF">LKE05_07485</name>
</gene>
<proteinExistence type="inferred from homology"/>
<dbReference type="EMBL" id="JAJEQM010000008">
    <property type="protein sequence ID" value="MCC2210629.1"/>
    <property type="molecule type" value="Genomic_DNA"/>
</dbReference>
<evidence type="ECO:0000256" key="6">
    <source>
        <dbReference type="SAM" id="Phobius"/>
    </source>
</evidence>
<dbReference type="Proteomes" id="UP001198242">
    <property type="component" value="Unassembled WGS sequence"/>
</dbReference>
<organism evidence="7 8">
    <name type="scientific">Hominilimicola fabiformis</name>
    <dbReference type="NCBI Taxonomy" id="2885356"/>
    <lineage>
        <taxon>Bacteria</taxon>
        <taxon>Bacillati</taxon>
        <taxon>Bacillota</taxon>
        <taxon>Clostridia</taxon>
        <taxon>Eubacteriales</taxon>
        <taxon>Oscillospiraceae</taxon>
        <taxon>Hominilimicola</taxon>
    </lineage>
</organism>
<dbReference type="Pfam" id="PF04011">
    <property type="entry name" value="LemA"/>
    <property type="match status" value="1"/>
</dbReference>
<accession>A0AAE3DYV0</accession>
<comment type="similarity">
    <text evidence="2">Belongs to the LemA family.</text>
</comment>
<evidence type="ECO:0000256" key="3">
    <source>
        <dbReference type="ARBA" id="ARBA00022692"/>
    </source>
</evidence>
<dbReference type="Gene3D" id="1.20.1440.20">
    <property type="entry name" value="LemA-like domain"/>
    <property type="match status" value="1"/>
</dbReference>
<dbReference type="AlphaFoldDB" id="A0AAE3DYV0"/>